<reference evidence="1" key="1">
    <citation type="journal article" date="2011" name="Acta Physiol. Plant.">
        <title>An investigation on the genetic background of Nostoc flagelliforme by similarity analysis of its partial genomic DNA and phylogenetic comparison of deduced related species.</title>
        <authorList>
            <person name="Gao X."/>
            <person name="Liu K."/>
            <person name="Qiu B.S."/>
        </authorList>
    </citation>
    <scope>NUCLEOTIDE SEQUENCE</scope>
    <source>
        <strain evidence="1">Sunitezuoqi</strain>
    </source>
</reference>
<name>E7DQ86_9NOSO</name>
<accession>E7DQ86</accession>
<sequence length="49" mass="5716">MRKKHLLATTQPKNEERLSRLIKLTARLVDKILSTQQTEKAITRSKPDE</sequence>
<dbReference type="EMBL" id="HQ291150">
    <property type="protein sequence ID" value="ADO19244.1"/>
    <property type="molecule type" value="Genomic_DNA"/>
</dbReference>
<evidence type="ECO:0000313" key="1">
    <source>
        <dbReference type="EMBL" id="ADO19244.1"/>
    </source>
</evidence>
<dbReference type="AlphaFoldDB" id="E7DQ86"/>
<gene>
    <name evidence="1" type="ORF">Nfla_7802</name>
</gene>
<organism evidence="1">
    <name type="scientific">Nostoc flagelliforme str. Sunitezuoqi</name>
    <dbReference type="NCBI Taxonomy" id="676037"/>
    <lineage>
        <taxon>Bacteria</taxon>
        <taxon>Bacillati</taxon>
        <taxon>Cyanobacteriota</taxon>
        <taxon>Cyanophyceae</taxon>
        <taxon>Nostocales</taxon>
        <taxon>Nostocaceae</taxon>
        <taxon>Nostoc</taxon>
    </lineage>
</organism>
<proteinExistence type="predicted"/>
<protein>
    <submittedName>
        <fullName evidence="1">Uncharacterized protein</fullName>
    </submittedName>
</protein>